<accession>A0A2N1UPE1</accession>
<protein>
    <recommendedName>
        <fullName evidence="4">HEAT repeat domain-containing protein</fullName>
    </recommendedName>
</protein>
<dbReference type="AlphaFoldDB" id="A0A2N1UPE1"/>
<comment type="caution">
    <text evidence="2">The sequence shown here is derived from an EMBL/GenBank/DDBJ whole genome shotgun (WGS) entry which is preliminary data.</text>
</comment>
<dbReference type="Proteomes" id="UP000233414">
    <property type="component" value="Unassembled WGS sequence"/>
</dbReference>
<proteinExistence type="predicted"/>
<dbReference type="EMBL" id="PGYQ01000001">
    <property type="protein sequence ID" value="PKL72771.1"/>
    <property type="molecule type" value="Genomic_DNA"/>
</dbReference>
<organism evidence="2 3">
    <name type="scientific">Candidatus Kuenenbacteria bacterium HGW-Kuenenbacteria-1</name>
    <dbReference type="NCBI Taxonomy" id="2013812"/>
    <lineage>
        <taxon>Bacteria</taxon>
        <taxon>Candidatus Kueneniibacteriota</taxon>
    </lineage>
</organism>
<name>A0A2N1UPE1_9BACT</name>
<dbReference type="InterPro" id="IPR016024">
    <property type="entry name" value="ARM-type_fold"/>
</dbReference>
<feature type="coiled-coil region" evidence="1">
    <location>
        <begin position="34"/>
        <end position="61"/>
    </location>
</feature>
<sequence>MTEKLEDDIEFTEKIDNKIESLILLLGDKDLSIVNEAIDALKKIELKEEEIESLIIALEKSKDFMILENIIDILKEKKKFFKKIIDSLIPWLEINDPMICLKAVLVFEKIKSKEVIDPLKALIKRLDDLALKNNNITESNTLLMAYIRANKLIQPPYKNKK</sequence>
<evidence type="ECO:0008006" key="4">
    <source>
        <dbReference type="Google" id="ProtNLM"/>
    </source>
</evidence>
<reference evidence="2 3" key="1">
    <citation type="journal article" date="2017" name="ISME J.">
        <title>Potential for microbial H2 and metal transformations associated with novel bacteria and archaea in deep terrestrial subsurface sediments.</title>
        <authorList>
            <person name="Hernsdorf A.W."/>
            <person name="Amano Y."/>
            <person name="Miyakawa K."/>
            <person name="Ise K."/>
            <person name="Suzuki Y."/>
            <person name="Anantharaman K."/>
            <person name="Probst A."/>
            <person name="Burstein D."/>
            <person name="Thomas B.C."/>
            <person name="Banfield J.F."/>
        </authorList>
    </citation>
    <scope>NUCLEOTIDE SEQUENCE [LARGE SCALE GENOMIC DNA]</scope>
    <source>
        <strain evidence="2">HGW-Kuenenbacteria-1</strain>
    </source>
</reference>
<dbReference type="InterPro" id="IPR011989">
    <property type="entry name" value="ARM-like"/>
</dbReference>
<dbReference type="Gene3D" id="1.25.10.10">
    <property type="entry name" value="Leucine-rich Repeat Variant"/>
    <property type="match status" value="1"/>
</dbReference>
<dbReference type="SUPFAM" id="SSF48371">
    <property type="entry name" value="ARM repeat"/>
    <property type="match status" value="1"/>
</dbReference>
<evidence type="ECO:0000256" key="1">
    <source>
        <dbReference type="SAM" id="Coils"/>
    </source>
</evidence>
<evidence type="ECO:0000313" key="2">
    <source>
        <dbReference type="EMBL" id="PKL72771.1"/>
    </source>
</evidence>
<evidence type="ECO:0000313" key="3">
    <source>
        <dbReference type="Proteomes" id="UP000233414"/>
    </source>
</evidence>
<keyword evidence="1" id="KW-0175">Coiled coil</keyword>
<gene>
    <name evidence="2" type="ORF">CVV26_00735</name>
</gene>